<dbReference type="AlphaFoldDB" id="A0AA88W3N9"/>
<name>A0AA88W3N9_9ASTE</name>
<reference evidence="2" key="1">
    <citation type="submission" date="2022-12" db="EMBL/GenBank/DDBJ databases">
        <title>Draft genome assemblies for two species of Escallonia (Escalloniales).</title>
        <authorList>
            <person name="Chanderbali A."/>
            <person name="Dervinis C."/>
            <person name="Anghel I."/>
            <person name="Soltis D."/>
            <person name="Soltis P."/>
            <person name="Zapata F."/>
        </authorList>
    </citation>
    <scope>NUCLEOTIDE SEQUENCE</scope>
    <source>
        <strain evidence="2">UCBG64.0493</strain>
        <tissue evidence="2">Leaf</tissue>
    </source>
</reference>
<evidence type="ECO:0000313" key="2">
    <source>
        <dbReference type="EMBL" id="KAK3019180.1"/>
    </source>
</evidence>
<protein>
    <recommendedName>
        <fullName evidence="1">Retrotransposon gag domain-containing protein</fullName>
    </recommendedName>
</protein>
<evidence type="ECO:0000313" key="3">
    <source>
        <dbReference type="Proteomes" id="UP001188597"/>
    </source>
</evidence>
<sequence length="198" mass="23577">MPVHNSMGRRIWHMAKHGEGLEQSNRRCRSTHEEQARGIWRAVAADCHKSGKVDVFARELNDLIEERVTYFTKWEMQRRKDLKGQVAELQEELAASLDIGEEEENVQTVVMYLTDIVALWWMRHYTDGCNVKTWETFKHELKRQFYPESVEDMTMINLRRLRQKGSIHEYVKEYSALMLKIPELSERQRLCFFIDGLQ</sequence>
<dbReference type="Pfam" id="PF03732">
    <property type="entry name" value="Retrotrans_gag"/>
    <property type="match status" value="1"/>
</dbReference>
<evidence type="ECO:0000259" key="1">
    <source>
        <dbReference type="Pfam" id="PF03732"/>
    </source>
</evidence>
<accession>A0AA88W3N9</accession>
<feature type="domain" description="Retrotransposon gag" evidence="1">
    <location>
        <begin position="109"/>
        <end position="198"/>
    </location>
</feature>
<comment type="caution">
    <text evidence="2">The sequence shown here is derived from an EMBL/GenBank/DDBJ whole genome shotgun (WGS) entry which is preliminary data.</text>
</comment>
<gene>
    <name evidence="2" type="ORF">RJ639_004729</name>
</gene>
<keyword evidence="3" id="KW-1185">Reference proteome</keyword>
<proteinExistence type="predicted"/>
<organism evidence="2 3">
    <name type="scientific">Escallonia herrerae</name>
    <dbReference type="NCBI Taxonomy" id="1293975"/>
    <lineage>
        <taxon>Eukaryota</taxon>
        <taxon>Viridiplantae</taxon>
        <taxon>Streptophyta</taxon>
        <taxon>Embryophyta</taxon>
        <taxon>Tracheophyta</taxon>
        <taxon>Spermatophyta</taxon>
        <taxon>Magnoliopsida</taxon>
        <taxon>eudicotyledons</taxon>
        <taxon>Gunneridae</taxon>
        <taxon>Pentapetalae</taxon>
        <taxon>asterids</taxon>
        <taxon>campanulids</taxon>
        <taxon>Escalloniales</taxon>
        <taxon>Escalloniaceae</taxon>
        <taxon>Escallonia</taxon>
    </lineage>
</organism>
<dbReference type="InterPro" id="IPR005162">
    <property type="entry name" value="Retrotrans_gag_dom"/>
</dbReference>
<dbReference type="Proteomes" id="UP001188597">
    <property type="component" value="Unassembled WGS sequence"/>
</dbReference>
<dbReference type="EMBL" id="JAVXUP010000894">
    <property type="protein sequence ID" value="KAK3019180.1"/>
    <property type="molecule type" value="Genomic_DNA"/>
</dbReference>